<dbReference type="InterPro" id="IPR029787">
    <property type="entry name" value="Nucleotide_cyclase"/>
</dbReference>
<dbReference type="EMBL" id="BARS01043240">
    <property type="protein sequence ID" value="GAG37517.1"/>
    <property type="molecule type" value="Genomic_DNA"/>
</dbReference>
<accession>X0XQC0</accession>
<dbReference type="Gene3D" id="3.30.70.1230">
    <property type="entry name" value="Nucleotide cyclase"/>
    <property type="match status" value="1"/>
</dbReference>
<dbReference type="SUPFAM" id="SSF55073">
    <property type="entry name" value="Nucleotide cyclase"/>
    <property type="match status" value="1"/>
</dbReference>
<name>X0XQC0_9ZZZZ</name>
<evidence type="ECO:0000313" key="1">
    <source>
        <dbReference type="EMBL" id="GAG37517.1"/>
    </source>
</evidence>
<protein>
    <recommendedName>
        <fullName evidence="2">Guanylate cyclase domain-containing protein</fullName>
    </recommendedName>
</protein>
<dbReference type="AlphaFoldDB" id="X0XQC0"/>
<gene>
    <name evidence="1" type="ORF">S01H1_65492</name>
</gene>
<organism evidence="1">
    <name type="scientific">marine sediment metagenome</name>
    <dbReference type="NCBI Taxonomy" id="412755"/>
    <lineage>
        <taxon>unclassified sequences</taxon>
        <taxon>metagenomes</taxon>
        <taxon>ecological metagenomes</taxon>
    </lineage>
</organism>
<feature type="non-terminal residue" evidence="1">
    <location>
        <position position="212"/>
    </location>
</feature>
<comment type="caution">
    <text evidence="1">The sequence shown here is derived from an EMBL/GenBank/DDBJ whole genome shotgun (WGS) entry which is preliminary data.</text>
</comment>
<sequence length="212" mass="24230">MKRRNQREYSPEENSVGFVFCLSIDLIGSTEASLKLTTQKLDRFNISLVEQIQPYLKRLELTDASTKFTGDGWLVMTEKGKKVPALCCLATIMANRFQDEMSQKTEIAKDNIPSLRLAICSGRDIRVELPDGHKDWVGDSARKAVRASGYCMPDEILIDESVRSWVLRDFNIKSSNVEQRPPEYRPKRMEEYFTLYVLGELKPEVAVDSETP</sequence>
<evidence type="ECO:0008006" key="2">
    <source>
        <dbReference type="Google" id="ProtNLM"/>
    </source>
</evidence>
<proteinExistence type="predicted"/>
<reference evidence="1" key="1">
    <citation type="journal article" date="2014" name="Front. Microbiol.">
        <title>High frequency of phylogenetically diverse reductive dehalogenase-homologous genes in deep subseafloor sedimentary metagenomes.</title>
        <authorList>
            <person name="Kawai M."/>
            <person name="Futagami T."/>
            <person name="Toyoda A."/>
            <person name="Takaki Y."/>
            <person name="Nishi S."/>
            <person name="Hori S."/>
            <person name="Arai W."/>
            <person name="Tsubouchi T."/>
            <person name="Morono Y."/>
            <person name="Uchiyama I."/>
            <person name="Ito T."/>
            <person name="Fujiyama A."/>
            <person name="Inagaki F."/>
            <person name="Takami H."/>
        </authorList>
    </citation>
    <scope>NUCLEOTIDE SEQUENCE</scope>
    <source>
        <strain evidence="1">Expedition CK06-06</strain>
    </source>
</reference>